<dbReference type="EMBL" id="BARS01001670">
    <property type="protein sequence ID" value="GAF74829.1"/>
    <property type="molecule type" value="Genomic_DNA"/>
</dbReference>
<gene>
    <name evidence="1" type="ORF">S01H1_03140</name>
</gene>
<reference evidence="1" key="1">
    <citation type="journal article" date="2014" name="Front. Microbiol.">
        <title>High frequency of phylogenetically diverse reductive dehalogenase-homologous genes in deep subseafloor sedimentary metagenomes.</title>
        <authorList>
            <person name="Kawai M."/>
            <person name="Futagami T."/>
            <person name="Toyoda A."/>
            <person name="Takaki Y."/>
            <person name="Nishi S."/>
            <person name="Hori S."/>
            <person name="Arai W."/>
            <person name="Tsubouchi T."/>
            <person name="Morono Y."/>
            <person name="Uchiyama I."/>
            <person name="Ito T."/>
            <person name="Fujiyama A."/>
            <person name="Inagaki F."/>
            <person name="Takami H."/>
        </authorList>
    </citation>
    <scope>NUCLEOTIDE SEQUENCE</scope>
    <source>
        <strain evidence="1">Expedition CK06-06</strain>
    </source>
</reference>
<comment type="caution">
    <text evidence="1">The sequence shown here is derived from an EMBL/GenBank/DDBJ whole genome shotgun (WGS) entry which is preliminary data.</text>
</comment>
<organism evidence="1">
    <name type="scientific">marine sediment metagenome</name>
    <dbReference type="NCBI Taxonomy" id="412755"/>
    <lineage>
        <taxon>unclassified sequences</taxon>
        <taxon>metagenomes</taxon>
        <taxon>ecological metagenomes</taxon>
    </lineage>
</organism>
<accession>X0S183</accession>
<sequence length="248" mass="27288">EICPYTITLGLQTDTIEDDDLHIDHTESWDVQWEEERGGVYSLSHTLSCSSEEFANTENNITSGWEQAKTWITSRLAGSDYTGASPANINNDVVTAGCGVSLVNYTVYDYTIQRQVDQFNGVYSITETWTLAQHPVFRQWSLEFTKSRDEYAGVNISGEFRSFLDRTNDTDAPTNSSAALDAFTIWHNANSPYTEAAAFYAIGGGTGTLGDCPVSSSVTKNAESRGDGSVAYGEQSRSVQFSYEFSDS</sequence>
<feature type="non-terminal residue" evidence="1">
    <location>
        <position position="1"/>
    </location>
</feature>
<name>X0S183_9ZZZZ</name>
<evidence type="ECO:0000313" key="1">
    <source>
        <dbReference type="EMBL" id="GAF74829.1"/>
    </source>
</evidence>
<proteinExistence type="predicted"/>
<protein>
    <submittedName>
        <fullName evidence="1">Uncharacterized protein</fullName>
    </submittedName>
</protein>
<feature type="non-terminal residue" evidence="1">
    <location>
        <position position="248"/>
    </location>
</feature>
<dbReference type="AlphaFoldDB" id="X0S183"/>